<feature type="transmembrane region" description="Helical" evidence="2">
    <location>
        <begin position="664"/>
        <end position="684"/>
    </location>
</feature>
<feature type="transmembrane region" description="Helical" evidence="2">
    <location>
        <begin position="611"/>
        <end position="632"/>
    </location>
</feature>
<feature type="transmembrane region" description="Helical" evidence="2">
    <location>
        <begin position="583"/>
        <end position="605"/>
    </location>
</feature>
<keyword evidence="2" id="KW-1133">Transmembrane helix</keyword>
<dbReference type="PANTHER" id="PTHR38434:SF1">
    <property type="entry name" value="BLL2549 PROTEIN"/>
    <property type="match status" value="1"/>
</dbReference>
<dbReference type="RefSeq" id="WP_067473501.1">
    <property type="nucleotide sequence ID" value="NZ_CP015961.1"/>
</dbReference>
<protein>
    <recommendedName>
        <fullName evidence="5">DUF2339 domain-containing protein</fullName>
    </recommendedName>
</protein>
<evidence type="ECO:0000313" key="3">
    <source>
        <dbReference type="EMBL" id="ANI94101.1"/>
    </source>
</evidence>
<feature type="transmembrane region" description="Helical" evidence="2">
    <location>
        <begin position="311"/>
        <end position="331"/>
    </location>
</feature>
<feature type="transmembrane region" description="Helical" evidence="2">
    <location>
        <begin position="454"/>
        <end position="473"/>
    </location>
</feature>
<keyword evidence="2" id="KW-0812">Transmembrane</keyword>
<feature type="transmembrane region" description="Helical" evidence="2">
    <location>
        <begin position="397"/>
        <end position="417"/>
    </location>
</feature>
<dbReference type="Pfam" id="PF10101">
    <property type="entry name" value="DUF2339"/>
    <property type="match status" value="1"/>
</dbReference>
<feature type="compositionally biased region" description="Low complexity" evidence="1">
    <location>
        <begin position="722"/>
        <end position="731"/>
    </location>
</feature>
<feature type="transmembrane region" description="Helical" evidence="2">
    <location>
        <begin position="508"/>
        <end position="527"/>
    </location>
</feature>
<feature type="compositionally biased region" description="Polar residues" evidence="1">
    <location>
        <begin position="97"/>
        <end position="124"/>
    </location>
</feature>
<feature type="transmembrane region" description="Helical" evidence="2">
    <location>
        <begin position="338"/>
        <end position="355"/>
    </location>
</feature>
<keyword evidence="2" id="KW-0472">Membrane</keyword>
<feature type="transmembrane region" description="Helical" evidence="2">
    <location>
        <begin position="479"/>
        <end position="496"/>
    </location>
</feature>
<dbReference type="EMBL" id="CP015961">
    <property type="protein sequence ID" value="ANI94101.1"/>
    <property type="molecule type" value="Genomic_DNA"/>
</dbReference>
<reference evidence="3 4" key="1">
    <citation type="submission" date="2016-06" db="EMBL/GenBank/DDBJ databases">
        <title>Complete genome sequence of a saline-alkali tolerant type strain Dietzia timorensis ID05-A0528T.</title>
        <authorList>
            <person name="Wu X."/>
        </authorList>
    </citation>
    <scope>NUCLEOTIDE SEQUENCE [LARGE SCALE GENOMIC DNA]</scope>
    <source>
        <strain evidence="3 4">ID05-A0528</strain>
    </source>
</reference>
<evidence type="ECO:0000256" key="2">
    <source>
        <dbReference type="SAM" id="Phobius"/>
    </source>
</evidence>
<feature type="compositionally biased region" description="Low complexity" evidence="1">
    <location>
        <begin position="65"/>
        <end position="78"/>
    </location>
</feature>
<feature type="transmembrane region" description="Helical" evidence="2">
    <location>
        <begin position="287"/>
        <end position="305"/>
    </location>
</feature>
<keyword evidence="4" id="KW-1185">Reference proteome</keyword>
<feature type="transmembrane region" description="Helical" evidence="2">
    <location>
        <begin position="234"/>
        <end position="254"/>
    </location>
</feature>
<dbReference type="STRING" id="499555.BJL86_3342"/>
<accession>A0A173LQY1</accession>
<feature type="compositionally biased region" description="Basic and acidic residues" evidence="1">
    <location>
        <begin position="138"/>
        <end position="147"/>
    </location>
</feature>
<name>A0A173LQY1_9ACTN</name>
<dbReference type="Proteomes" id="UP000186104">
    <property type="component" value="Chromosome"/>
</dbReference>
<gene>
    <name evidence="3" type="ORF">BJL86_3342</name>
</gene>
<sequence length="756" mass="79130">MTTTREDSPKLGSNVPDLGKDIRQLAATFGQSQEILSRIATRVDALGAPSAAERKPTALADKATARPAAPAPAKSTPPAARPAPRNPSPDKPEAAGQPQTNSRHADRTTSPFQTAHNRVRQANTGPAFRSAQHPLPPVDKRVAEPKPEPWWTKEGAVTRVLGIVGGVLTAIGMAFFLAIVFNLVGPFGQLGIAVLVGAVLGITGWVLQRRHEHKRDLTSPRPQGHLFARPSTHIGALALLGTSIAVFMLIPVAASAVYELLPQAIGLFVVFLVAAGGLGLARKLTSAVIAGIGACGAMVSMVIVGHSLLTLAAVAVMFLVSGLATTHLGIVLRVVRTVAYLGTVTAIFVLIWFDVTDGEELDFGLGPAGYIAVLTAVAASAMIIGARDIEHDRSYELITGACALAPTIPVALFFFDLEVNPNPFFLLVLSAVYIPAGIFLQLRSSRLQSTTVTYGRVTMSLGAMALNIGLLWTARELDWPAGISCITVSVSAASAFAWHRHNRTMHSLAQACIIGTIPLVWTIPLILNPDLWMLPDEPSDVPGLPLAQLSVTTAMLLFALHVLARTLPALFSTRPATSTPNWAWALLSLAWIASTILYAGLYLTAGSGSDVYFYLGHLVVTVGCFALAIVLLSTKKALPGARAVGALVFLASLAKLFLVDLATMSALVRILVFCLVGGMLLVAATRLSNRAESRPAPGGTGTSETDGPRQHAQSGAQGPGAQGAPTHGTPAHGTDPNGSHSHGPATGRTGPQGPSR</sequence>
<dbReference type="PANTHER" id="PTHR38434">
    <property type="entry name" value="BLL2549 PROTEIN"/>
    <property type="match status" value="1"/>
</dbReference>
<feature type="region of interest" description="Disordered" evidence="1">
    <location>
        <begin position="691"/>
        <end position="756"/>
    </location>
</feature>
<evidence type="ECO:0000313" key="4">
    <source>
        <dbReference type="Proteomes" id="UP000186104"/>
    </source>
</evidence>
<proteinExistence type="predicted"/>
<dbReference type="KEGG" id="dtm:BJL86_3342"/>
<feature type="transmembrane region" description="Helical" evidence="2">
    <location>
        <begin position="547"/>
        <end position="571"/>
    </location>
</feature>
<organism evidence="3 4">
    <name type="scientific">Dietzia timorensis</name>
    <dbReference type="NCBI Taxonomy" id="499555"/>
    <lineage>
        <taxon>Bacteria</taxon>
        <taxon>Bacillati</taxon>
        <taxon>Actinomycetota</taxon>
        <taxon>Actinomycetes</taxon>
        <taxon>Mycobacteriales</taxon>
        <taxon>Dietziaceae</taxon>
        <taxon>Dietzia</taxon>
    </lineage>
</organism>
<dbReference type="InterPro" id="IPR019286">
    <property type="entry name" value="DUF2339_TM"/>
</dbReference>
<evidence type="ECO:0000256" key="1">
    <source>
        <dbReference type="SAM" id="MobiDB-lite"/>
    </source>
</evidence>
<feature type="transmembrane region" description="Helical" evidence="2">
    <location>
        <begin position="260"/>
        <end position="280"/>
    </location>
</feature>
<feature type="transmembrane region" description="Helical" evidence="2">
    <location>
        <begin position="160"/>
        <end position="181"/>
    </location>
</feature>
<evidence type="ECO:0008006" key="5">
    <source>
        <dbReference type="Google" id="ProtNLM"/>
    </source>
</evidence>
<feature type="transmembrane region" description="Helical" evidence="2">
    <location>
        <begin position="639"/>
        <end position="658"/>
    </location>
</feature>
<dbReference type="AlphaFoldDB" id="A0A173LQY1"/>
<feature type="transmembrane region" description="Helical" evidence="2">
    <location>
        <begin position="187"/>
        <end position="207"/>
    </location>
</feature>
<feature type="transmembrane region" description="Helical" evidence="2">
    <location>
        <begin position="367"/>
        <end position="385"/>
    </location>
</feature>
<feature type="transmembrane region" description="Helical" evidence="2">
    <location>
        <begin position="423"/>
        <end position="442"/>
    </location>
</feature>
<feature type="region of interest" description="Disordered" evidence="1">
    <location>
        <begin position="47"/>
        <end position="147"/>
    </location>
</feature>